<reference evidence="9" key="2">
    <citation type="journal article" date="2023" name="Microbiol Resour">
        <title>Decontamination and Annotation of the Draft Genome Sequence of the Oomycete Lagenidium giganteum ARSEF 373.</title>
        <authorList>
            <person name="Morgan W.R."/>
            <person name="Tartar A."/>
        </authorList>
    </citation>
    <scope>NUCLEOTIDE SEQUENCE</scope>
    <source>
        <strain evidence="9">ARSEF 373</strain>
    </source>
</reference>
<dbReference type="SUPFAM" id="SSF54001">
    <property type="entry name" value="Cysteine proteinases"/>
    <property type="match status" value="1"/>
</dbReference>
<dbReference type="Pfam" id="PF00443">
    <property type="entry name" value="UCH"/>
    <property type="match status" value="1"/>
</dbReference>
<dbReference type="InterPro" id="IPR001394">
    <property type="entry name" value="Peptidase_C19_UCH"/>
</dbReference>
<comment type="similarity">
    <text evidence="2">Belongs to the peptidase C19 family.</text>
</comment>
<keyword evidence="4" id="KW-0645">Protease</keyword>
<dbReference type="Gene3D" id="3.90.70.10">
    <property type="entry name" value="Cysteine proteinases"/>
    <property type="match status" value="2"/>
</dbReference>
<accession>A0AAV2YI83</accession>
<evidence type="ECO:0000256" key="7">
    <source>
        <dbReference type="ARBA" id="ARBA00022807"/>
    </source>
</evidence>
<dbReference type="PANTHER" id="PTHR21646">
    <property type="entry name" value="UBIQUITIN CARBOXYL-TERMINAL HYDROLASE"/>
    <property type="match status" value="1"/>
</dbReference>
<evidence type="ECO:0000259" key="8">
    <source>
        <dbReference type="PROSITE" id="PS50235"/>
    </source>
</evidence>
<dbReference type="GO" id="GO:0006508">
    <property type="term" value="P:proteolysis"/>
    <property type="evidence" value="ECO:0007669"/>
    <property type="project" value="UniProtKB-KW"/>
</dbReference>
<dbReference type="InterPro" id="IPR028889">
    <property type="entry name" value="USP"/>
</dbReference>
<evidence type="ECO:0000313" key="10">
    <source>
        <dbReference type="Proteomes" id="UP001146120"/>
    </source>
</evidence>
<protein>
    <recommendedName>
        <fullName evidence="3">ubiquitinyl hydrolase 1</fullName>
        <ecNumber evidence="3">3.4.19.12</ecNumber>
    </recommendedName>
</protein>
<evidence type="ECO:0000256" key="2">
    <source>
        <dbReference type="ARBA" id="ARBA00009085"/>
    </source>
</evidence>
<proteinExistence type="inferred from homology"/>
<sequence length="423" mass="48636">VAKEAWERHLLRNDSIFVDHVQGQFKSTVVCPICSKVSITFDPYNCIQLELPMQQTRKMEVILVPRGRPMMKFWIEVAKKGSVLGMKKALSKLSDTERVARLRDEDRILMDNDGEEEGDDGLHYGFLYSRLNDKACGDPLLFTYRDSTSCLEMLEKWSEALSLHVAQENGVRKPIPMEILAQGVYLCNREGEYLRPETVPADSSVRLSDFVTINNQRDEPVFLAIAWGSSALSAAKSYQPQVEAIMNHESMKEKEMGSRSEGITLNDCFRNFTKPETLDQANLWYCSSCKEHRQARKTMEIWKLPDVLILSLKRFEYRNEVLRDKLDVFVDFPLDNLDMTPYCLAQSSDKADLTYDLFAVSNHYGGMGFGHYTAFAKSWNDKKFPGWFSFDDSQVKSSAAYILFYKRRHIETKFNDGKSKMAV</sequence>
<evidence type="ECO:0000256" key="6">
    <source>
        <dbReference type="ARBA" id="ARBA00022801"/>
    </source>
</evidence>
<dbReference type="GO" id="GO:0004843">
    <property type="term" value="F:cysteine-type deubiquitinase activity"/>
    <property type="evidence" value="ECO:0007669"/>
    <property type="project" value="UniProtKB-EC"/>
</dbReference>
<evidence type="ECO:0000313" key="9">
    <source>
        <dbReference type="EMBL" id="DAZ92983.1"/>
    </source>
</evidence>
<evidence type="ECO:0000256" key="4">
    <source>
        <dbReference type="ARBA" id="ARBA00022670"/>
    </source>
</evidence>
<dbReference type="EC" id="3.4.19.12" evidence="3"/>
<dbReference type="AlphaFoldDB" id="A0AAV2YI83"/>
<gene>
    <name evidence="9" type="ORF">N0F65_006338</name>
</gene>
<dbReference type="PANTHER" id="PTHR21646:SF24">
    <property type="entry name" value="UBIQUITIN CARBOXYL-TERMINAL HYDROLASE"/>
    <property type="match status" value="1"/>
</dbReference>
<organism evidence="9 10">
    <name type="scientific">Lagenidium giganteum</name>
    <dbReference type="NCBI Taxonomy" id="4803"/>
    <lineage>
        <taxon>Eukaryota</taxon>
        <taxon>Sar</taxon>
        <taxon>Stramenopiles</taxon>
        <taxon>Oomycota</taxon>
        <taxon>Peronosporomycetes</taxon>
        <taxon>Pythiales</taxon>
        <taxon>Pythiaceae</taxon>
    </lineage>
</organism>
<evidence type="ECO:0000256" key="5">
    <source>
        <dbReference type="ARBA" id="ARBA00022786"/>
    </source>
</evidence>
<dbReference type="Proteomes" id="UP001146120">
    <property type="component" value="Unassembled WGS sequence"/>
</dbReference>
<evidence type="ECO:0000256" key="3">
    <source>
        <dbReference type="ARBA" id="ARBA00012759"/>
    </source>
</evidence>
<dbReference type="InterPro" id="IPR018200">
    <property type="entry name" value="USP_CS"/>
</dbReference>
<dbReference type="EMBL" id="DAKRPA010000358">
    <property type="protein sequence ID" value="DAZ92983.1"/>
    <property type="molecule type" value="Genomic_DNA"/>
</dbReference>
<name>A0AAV2YI83_9STRA</name>
<dbReference type="PROSITE" id="PS00973">
    <property type="entry name" value="USP_2"/>
    <property type="match status" value="1"/>
</dbReference>
<reference evidence="9" key="1">
    <citation type="submission" date="2022-11" db="EMBL/GenBank/DDBJ databases">
        <authorList>
            <person name="Morgan W.R."/>
            <person name="Tartar A."/>
        </authorList>
    </citation>
    <scope>NUCLEOTIDE SEQUENCE</scope>
    <source>
        <strain evidence="9">ARSEF 373</strain>
    </source>
</reference>
<keyword evidence="7" id="KW-0788">Thiol protease</keyword>
<feature type="domain" description="USP" evidence="8">
    <location>
        <begin position="1"/>
        <end position="416"/>
    </location>
</feature>
<comment type="caution">
    <text evidence="9">The sequence shown here is derived from an EMBL/GenBank/DDBJ whole genome shotgun (WGS) entry which is preliminary data.</text>
</comment>
<dbReference type="InterPro" id="IPR050185">
    <property type="entry name" value="Ub_carboxyl-term_hydrolase"/>
</dbReference>
<dbReference type="PROSITE" id="PS50235">
    <property type="entry name" value="USP_3"/>
    <property type="match status" value="1"/>
</dbReference>
<keyword evidence="10" id="KW-1185">Reference proteome</keyword>
<keyword evidence="5" id="KW-0833">Ubl conjugation pathway</keyword>
<comment type="catalytic activity">
    <reaction evidence="1">
        <text>Thiol-dependent hydrolysis of ester, thioester, amide, peptide and isopeptide bonds formed by the C-terminal Gly of ubiquitin (a 76-residue protein attached to proteins as an intracellular targeting signal).</text>
        <dbReference type="EC" id="3.4.19.12"/>
    </reaction>
</comment>
<dbReference type="GO" id="GO:0016579">
    <property type="term" value="P:protein deubiquitination"/>
    <property type="evidence" value="ECO:0007669"/>
    <property type="project" value="InterPro"/>
</dbReference>
<evidence type="ECO:0000256" key="1">
    <source>
        <dbReference type="ARBA" id="ARBA00000707"/>
    </source>
</evidence>
<keyword evidence="6" id="KW-0378">Hydrolase</keyword>
<feature type="non-terminal residue" evidence="9">
    <location>
        <position position="1"/>
    </location>
</feature>
<dbReference type="CDD" id="cd02674">
    <property type="entry name" value="Peptidase_C19R"/>
    <property type="match status" value="1"/>
</dbReference>
<dbReference type="InterPro" id="IPR038765">
    <property type="entry name" value="Papain-like_cys_pep_sf"/>
</dbReference>